<dbReference type="NCBIfam" id="TIGR00045">
    <property type="entry name" value="glycerate kinase"/>
    <property type="match status" value="1"/>
</dbReference>
<dbReference type="PIRSF" id="PIRSF006078">
    <property type="entry name" value="GlxK"/>
    <property type="match status" value="1"/>
</dbReference>
<sequence length="360" mass="38058">MKHIVLAIDSFKGCLTSVEAEDAAETGVGERWSEAEIIKVPVTDGGDGMMSVFSQLLPCQEVTIDSHDALMRPIRAAYAVCADNTVILETALSCGISLLNPQGLNSLRATTYGVGELFADALRRGYRRFVIGLGGSATSDCGLGMLAALRDVLGENWRNQFLHELDITLASDVDNPLFGKRGAAAVFGPQKGATSEVITCLDRRARTFARMAASQLGFDHSQDSGAGAAGGLGYAFLQFMNAKVRSGADVLLETVNFDSLIENADLIITGEGSADVQTLMGKIPAKVLEYGLRKEIPVVLIAGKVTGTASLLKAGFAQVQCITPPGMPLTEALKPGTAKENIRKTVGKILRYKTGCGCLP</sequence>
<evidence type="ECO:0000313" key="5">
    <source>
        <dbReference type="Proteomes" id="UP000682005"/>
    </source>
</evidence>
<dbReference type="InterPro" id="IPR036129">
    <property type="entry name" value="Glycerate_kinase_sf"/>
</dbReference>
<evidence type="ECO:0000313" key="3">
    <source>
        <dbReference type="EMBL" id="QUB86424.1"/>
    </source>
</evidence>
<protein>
    <submittedName>
        <fullName evidence="2">Glycerate kinase</fullName>
    </submittedName>
</protein>
<evidence type="ECO:0000256" key="1">
    <source>
        <dbReference type="PIRNR" id="PIRNR006078"/>
    </source>
</evidence>
<dbReference type="InterPro" id="IPR018193">
    <property type="entry name" value="Glyc_kinase_flavodox-like_fold"/>
</dbReference>
<dbReference type="EMBL" id="CP012074">
    <property type="protein sequence ID" value="AKU68797.1"/>
    <property type="molecule type" value="Genomic_DNA"/>
</dbReference>
<dbReference type="GO" id="GO:0031388">
    <property type="term" value="P:organic acid phosphorylation"/>
    <property type="evidence" value="ECO:0007669"/>
    <property type="project" value="UniProtKB-UniRule"/>
</dbReference>
<keyword evidence="1 2" id="KW-0418">Kinase</keyword>
<dbReference type="eggNOG" id="COG1929">
    <property type="taxonomic scope" value="Bacteria"/>
</dbReference>
<proteinExistence type="inferred from homology"/>
<evidence type="ECO:0000313" key="4">
    <source>
        <dbReference type="Proteomes" id="UP000060345"/>
    </source>
</evidence>
<dbReference type="EMBL" id="CP072370">
    <property type="protein sequence ID" value="QUB86424.1"/>
    <property type="molecule type" value="Genomic_DNA"/>
</dbReference>
<name>A0A0K1NI71_9BACT</name>
<gene>
    <name evidence="2" type="ORF">ADJ77_02915</name>
    <name evidence="3" type="ORF">J5A51_10050</name>
</gene>
<comment type="similarity">
    <text evidence="1">Belongs to the glycerate kinase type-1 family.</text>
</comment>
<dbReference type="RefSeq" id="WP_050696004.1">
    <property type="nucleotide sequence ID" value="NZ_CP012074.1"/>
</dbReference>
<dbReference type="Pfam" id="PF02595">
    <property type="entry name" value="Gly_kinase"/>
    <property type="match status" value="2"/>
</dbReference>
<dbReference type="SUPFAM" id="SSF110738">
    <property type="entry name" value="Glycerate kinase I"/>
    <property type="match status" value="1"/>
</dbReference>
<dbReference type="Gene3D" id="3.90.1510.10">
    <property type="entry name" value="Glycerate kinase, domain 2"/>
    <property type="match status" value="2"/>
</dbReference>
<organism evidence="2 4">
    <name type="scientific">Prevotella fusca JCM 17724</name>
    <dbReference type="NCBI Taxonomy" id="1236517"/>
    <lineage>
        <taxon>Bacteria</taxon>
        <taxon>Pseudomonadati</taxon>
        <taxon>Bacteroidota</taxon>
        <taxon>Bacteroidia</taxon>
        <taxon>Bacteroidales</taxon>
        <taxon>Prevotellaceae</taxon>
        <taxon>Prevotella</taxon>
    </lineage>
</organism>
<evidence type="ECO:0000313" key="2">
    <source>
        <dbReference type="EMBL" id="AKU68797.1"/>
    </source>
</evidence>
<dbReference type="KEGG" id="pfus:ADJ77_02915"/>
<dbReference type="Proteomes" id="UP000682005">
    <property type="component" value="Chromosome 1"/>
</dbReference>
<dbReference type="AlphaFoldDB" id="A0A0K1NI71"/>
<dbReference type="InterPro" id="IPR004381">
    <property type="entry name" value="Glycerate_kinase"/>
</dbReference>
<keyword evidence="1" id="KW-0808">Transferase</keyword>
<dbReference type="STRING" id="1236517.ADJ77_02915"/>
<dbReference type="PANTHER" id="PTHR21599">
    <property type="entry name" value="GLYCERATE KINASE"/>
    <property type="match status" value="1"/>
</dbReference>
<reference evidence="3 5" key="2">
    <citation type="submission" date="2021-03" db="EMBL/GenBank/DDBJ databases">
        <title>Human Oral Microbial Genomes.</title>
        <authorList>
            <person name="Johnston C.D."/>
            <person name="Chen T."/>
            <person name="Dewhirst F.E."/>
        </authorList>
    </citation>
    <scope>NUCLEOTIDE SEQUENCE [LARGE SCALE GENOMIC DNA]</scope>
    <source>
        <strain evidence="3 5">W1435</strain>
    </source>
</reference>
<keyword evidence="5" id="KW-1185">Reference proteome</keyword>
<dbReference type="PANTHER" id="PTHR21599:SF0">
    <property type="entry name" value="GLYCERATE KINASE"/>
    <property type="match status" value="1"/>
</dbReference>
<dbReference type="GO" id="GO:0008887">
    <property type="term" value="F:glycerate kinase activity"/>
    <property type="evidence" value="ECO:0007669"/>
    <property type="project" value="UniProtKB-UniRule"/>
</dbReference>
<accession>A0A0K1NI71</accession>
<reference evidence="2 4" key="1">
    <citation type="submission" date="2015-07" db="EMBL/GenBank/DDBJ databases">
        <authorList>
            <person name="Noorani M."/>
        </authorList>
    </citation>
    <scope>NUCLEOTIDE SEQUENCE [LARGE SCALE GENOMIC DNA]</scope>
    <source>
        <strain evidence="2 4">W1435</strain>
    </source>
</reference>
<dbReference type="Proteomes" id="UP000060345">
    <property type="component" value="Chromosome 1"/>
</dbReference>